<reference evidence="1 2" key="1">
    <citation type="journal article" date="2023" name="Plants (Basel)">
        <title>Bridging the Gap: Combining Genomics and Transcriptomics Approaches to Understand Stylosanthes scabra, an Orphan Legume from the Brazilian Caatinga.</title>
        <authorList>
            <person name="Ferreira-Neto J.R.C."/>
            <person name="da Silva M.D."/>
            <person name="Binneck E."/>
            <person name="de Melo N.F."/>
            <person name="da Silva R.H."/>
            <person name="de Melo A.L.T.M."/>
            <person name="Pandolfi V."/>
            <person name="Bustamante F.O."/>
            <person name="Brasileiro-Vidal A.C."/>
            <person name="Benko-Iseppon A.M."/>
        </authorList>
    </citation>
    <scope>NUCLEOTIDE SEQUENCE [LARGE SCALE GENOMIC DNA]</scope>
    <source>
        <tissue evidence="1">Leaves</tissue>
    </source>
</reference>
<proteinExistence type="predicted"/>
<dbReference type="Proteomes" id="UP001341840">
    <property type="component" value="Unassembled WGS sequence"/>
</dbReference>
<accession>A0ABU6YTP6</accession>
<dbReference type="EMBL" id="JASCZI010243522">
    <property type="protein sequence ID" value="MED6213315.1"/>
    <property type="molecule type" value="Genomic_DNA"/>
</dbReference>
<organism evidence="1 2">
    <name type="scientific">Stylosanthes scabra</name>
    <dbReference type="NCBI Taxonomy" id="79078"/>
    <lineage>
        <taxon>Eukaryota</taxon>
        <taxon>Viridiplantae</taxon>
        <taxon>Streptophyta</taxon>
        <taxon>Embryophyta</taxon>
        <taxon>Tracheophyta</taxon>
        <taxon>Spermatophyta</taxon>
        <taxon>Magnoliopsida</taxon>
        <taxon>eudicotyledons</taxon>
        <taxon>Gunneridae</taxon>
        <taxon>Pentapetalae</taxon>
        <taxon>rosids</taxon>
        <taxon>fabids</taxon>
        <taxon>Fabales</taxon>
        <taxon>Fabaceae</taxon>
        <taxon>Papilionoideae</taxon>
        <taxon>50 kb inversion clade</taxon>
        <taxon>dalbergioids sensu lato</taxon>
        <taxon>Dalbergieae</taxon>
        <taxon>Pterocarpus clade</taxon>
        <taxon>Stylosanthes</taxon>
    </lineage>
</organism>
<comment type="caution">
    <text evidence="1">The sequence shown here is derived from an EMBL/GenBank/DDBJ whole genome shotgun (WGS) entry which is preliminary data.</text>
</comment>
<gene>
    <name evidence="1" type="ORF">PIB30_091948</name>
</gene>
<evidence type="ECO:0000313" key="2">
    <source>
        <dbReference type="Proteomes" id="UP001341840"/>
    </source>
</evidence>
<name>A0ABU6YTP6_9FABA</name>
<protein>
    <submittedName>
        <fullName evidence="1">Uncharacterized protein</fullName>
    </submittedName>
</protein>
<keyword evidence="2" id="KW-1185">Reference proteome</keyword>
<evidence type="ECO:0000313" key="1">
    <source>
        <dbReference type="EMBL" id="MED6213315.1"/>
    </source>
</evidence>
<sequence length="63" mass="7065">MASNSKFTNHQPSHVWSMFSNMAQTKNGEKKLEEQERRICALQVLGAVAGEKLSLTIFLDSLL</sequence>